<dbReference type="Proteomes" id="UP000004982">
    <property type="component" value="Unassembled WGS sequence"/>
</dbReference>
<sequence>MTDYVPDDLQILLADSGFYGEKEGEYTPAGKTLAEVLSRKPD</sequence>
<reference evidence="1 2" key="1">
    <citation type="submission" date="2011-05" db="EMBL/GenBank/DDBJ databases">
        <authorList>
            <person name="Muzny D."/>
            <person name="Qin X."/>
            <person name="Deng J."/>
            <person name="Jiang H."/>
            <person name="Liu Y."/>
            <person name="Qu J."/>
            <person name="Song X.-Z."/>
            <person name="Zhang L."/>
            <person name="Thornton R."/>
            <person name="Coyle M."/>
            <person name="Francisco L."/>
            <person name="Jackson L."/>
            <person name="Javaid M."/>
            <person name="Korchina V."/>
            <person name="Kovar C."/>
            <person name="Mata R."/>
            <person name="Mathew T."/>
            <person name="Ngo R."/>
            <person name="Nguyen L."/>
            <person name="Nguyen N."/>
            <person name="Okwuonu G."/>
            <person name="Ongeri F."/>
            <person name="Pham C."/>
            <person name="Simmons D."/>
            <person name="Wilczek-Boney K."/>
            <person name="Hale W."/>
            <person name="Jakkamsetti A."/>
            <person name="Pham P."/>
            <person name="Ruth R."/>
            <person name="San Lucas F."/>
            <person name="Warren J."/>
            <person name="Zhang J."/>
            <person name="Zhao Z."/>
            <person name="Zhou C."/>
            <person name="Zhu D."/>
            <person name="Lee S."/>
            <person name="Bess C."/>
            <person name="Blankenburg K."/>
            <person name="Forbes L."/>
            <person name="Fu Q."/>
            <person name="Gubbala S."/>
            <person name="Hirani K."/>
            <person name="Jayaseelan J.C."/>
            <person name="Lara F."/>
            <person name="Munidasa M."/>
            <person name="Palculict T."/>
            <person name="Patil S."/>
            <person name="Pu L.-L."/>
            <person name="Saada N."/>
            <person name="Tang L."/>
            <person name="Weissenberger G."/>
            <person name="Zhu Y."/>
            <person name="Hemphill L."/>
            <person name="Shang Y."/>
            <person name="Youmans B."/>
            <person name="Ayvaz T."/>
            <person name="Ross M."/>
            <person name="Santibanez J."/>
            <person name="Aqrawi P."/>
            <person name="Gross S."/>
            <person name="Joshi V."/>
            <person name="Fowler G."/>
            <person name="Nazareth L."/>
            <person name="Reid J."/>
            <person name="Worley K."/>
            <person name="Petrosino J."/>
            <person name="Highlander S."/>
            <person name="Gibbs R."/>
        </authorList>
    </citation>
    <scope>NUCLEOTIDE SEQUENCE [LARGE SCALE GENOMIC DNA]</scope>
    <source>
        <strain evidence="1 2">ATCC 33926</strain>
    </source>
</reference>
<name>A0AA36UHR7_9NEIS</name>
<organism evidence="1 2">
    <name type="scientific">Neisseria macacae ATCC 33926</name>
    <dbReference type="NCBI Taxonomy" id="997348"/>
    <lineage>
        <taxon>Bacteria</taxon>
        <taxon>Pseudomonadati</taxon>
        <taxon>Pseudomonadota</taxon>
        <taxon>Betaproteobacteria</taxon>
        <taxon>Neisseriales</taxon>
        <taxon>Neisseriaceae</taxon>
        <taxon>Neisseria</taxon>
    </lineage>
</organism>
<gene>
    <name evidence="1" type="ORF">HMPREF9418_2167</name>
</gene>
<proteinExistence type="predicted"/>
<evidence type="ECO:0000313" key="2">
    <source>
        <dbReference type="Proteomes" id="UP000004982"/>
    </source>
</evidence>
<evidence type="ECO:0000313" key="1">
    <source>
        <dbReference type="EMBL" id="EGQ76062.1"/>
    </source>
</evidence>
<protein>
    <submittedName>
        <fullName evidence="1">Uncharacterized protein</fullName>
    </submittedName>
</protein>
<comment type="caution">
    <text evidence="1">The sequence shown here is derived from an EMBL/GenBank/DDBJ whole genome shotgun (WGS) entry which is preliminary data.</text>
</comment>
<dbReference type="EMBL" id="AFQE01000105">
    <property type="protein sequence ID" value="EGQ76062.1"/>
    <property type="molecule type" value="Genomic_DNA"/>
</dbReference>
<dbReference type="RefSeq" id="WP_003779336.1">
    <property type="nucleotide sequence ID" value="NZ_CP094241.1"/>
</dbReference>
<dbReference type="AlphaFoldDB" id="A0AA36UHR7"/>
<accession>A0AA36UHR7</accession>